<dbReference type="Proteomes" id="UP001232493">
    <property type="component" value="Chromosome"/>
</dbReference>
<evidence type="ECO:0000313" key="2">
    <source>
        <dbReference type="Proteomes" id="UP001232493"/>
    </source>
</evidence>
<organism evidence="1 2">
    <name type="scientific">Marinitoga aeolica</name>
    <dbReference type="NCBI Taxonomy" id="2809031"/>
    <lineage>
        <taxon>Bacteria</taxon>
        <taxon>Thermotogati</taxon>
        <taxon>Thermotogota</taxon>
        <taxon>Thermotogae</taxon>
        <taxon>Petrotogales</taxon>
        <taxon>Petrotogaceae</taxon>
        <taxon>Marinitoga</taxon>
    </lineage>
</organism>
<reference evidence="1 2" key="1">
    <citation type="submission" date="2021-02" db="EMBL/GenBank/DDBJ databases">
        <title>Characterization of Marinitoga sp. nov. str. BP5-C20A.</title>
        <authorList>
            <person name="Erauso G."/>
            <person name="Postec A."/>
        </authorList>
    </citation>
    <scope>NUCLEOTIDE SEQUENCE [LARGE SCALE GENOMIC DNA]</scope>
    <source>
        <strain evidence="1 2">BP5-C20A</strain>
    </source>
</reference>
<dbReference type="RefSeq" id="WP_281000642.1">
    <property type="nucleotide sequence ID" value="NZ_CP069362.1"/>
</dbReference>
<sequence>MKKKNLILLTFIIILLIPTIYVIKKSSVKNFYKFKNFVNSSYMFKDKNGNVYVGFRNNKLFSFSKHLKKNWEKTFNSNILSFFALDDELILTTNDSNLYVLDLNGNILKKKNFNYDVLILKGKISNNKFLVIYKENRFFRVGELDIDEDNISITEISLYMESIVNGYEHLKIYPINKTDFFYFKKEDKKISQIFITYDEDNIPYIKKIVPIKIFYIKDKKYAKYGFPTYKNKKIFFSVDEYYYIHNIENGSENIIDLKKYYTFKDYIPKVNSNIVTTDDKSYFTSNFGDLFEIDNKTLNTEKYKINAFGDHSIIKTFNDKLYILSGNNFIIFDTISKEFKLKKFGENYNNFVVIDENNVILLNNNKISKLLLL</sequence>
<dbReference type="EMBL" id="CP069362">
    <property type="protein sequence ID" value="WGS65833.1"/>
    <property type="molecule type" value="Genomic_DNA"/>
</dbReference>
<name>A0ABY8PT80_9BACT</name>
<evidence type="ECO:0000313" key="1">
    <source>
        <dbReference type="EMBL" id="WGS65833.1"/>
    </source>
</evidence>
<accession>A0ABY8PT80</accession>
<dbReference type="SUPFAM" id="SSF50998">
    <property type="entry name" value="Quinoprotein alcohol dehydrogenase-like"/>
    <property type="match status" value="1"/>
</dbReference>
<gene>
    <name evidence="1" type="ORF">JRV97_04595</name>
</gene>
<dbReference type="InterPro" id="IPR011047">
    <property type="entry name" value="Quinoprotein_ADH-like_sf"/>
</dbReference>
<proteinExistence type="predicted"/>
<keyword evidence="2" id="KW-1185">Reference proteome</keyword>
<protein>
    <submittedName>
        <fullName evidence="1">Uncharacterized protein</fullName>
    </submittedName>
</protein>